<protein>
    <submittedName>
        <fullName evidence="1">Uncharacterized protein</fullName>
    </submittedName>
</protein>
<accession>A0A5J5BZI3</accession>
<evidence type="ECO:0000313" key="2">
    <source>
        <dbReference type="Proteomes" id="UP000325577"/>
    </source>
</evidence>
<sequence length="230" mass="26694">MHPRKIQLNGPVYAEAVISNKTRDVAMDGVEYVQYLKVTREEHSWVTHIPKIYFRYPINGGERIEISIEMDPPLKVKKCGIHLAYKPNITEEDRGQSSCLNADNRDELMDDMNLKRGHDVDTSCDLSNEDKFHERMRMEPDQTKNLDKELDQLKNSEELHSRREHYNGILVISINNGITLWAVYAANEDRTERIVAPQAIFSNRTKEVRKVQKSYILTENTTMESTTAEK</sequence>
<proteinExistence type="predicted"/>
<keyword evidence="2" id="KW-1185">Reference proteome</keyword>
<dbReference type="EMBL" id="CM018031">
    <property type="protein sequence ID" value="KAA8548359.1"/>
    <property type="molecule type" value="Genomic_DNA"/>
</dbReference>
<reference evidence="1 2" key="1">
    <citation type="submission" date="2019-09" db="EMBL/GenBank/DDBJ databases">
        <title>A chromosome-level genome assembly of the Chinese tupelo Nyssa sinensis.</title>
        <authorList>
            <person name="Yang X."/>
            <person name="Kang M."/>
            <person name="Yang Y."/>
            <person name="Xiong H."/>
            <person name="Wang M."/>
            <person name="Zhang Z."/>
            <person name="Wang Z."/>
            <person name="Wu H."/>
            <person name="Ma T."/>
            <person name="Liu J."/>
            <person name="Xi Z."/>
        </authorList>
    </citation>
    <scope>NUCLEOTIDE SEQUENCE [LARGE SCALE GENOMIC DNA]</scope>
    <source>
        <strain evidence="1">J267</strain>
        <tissue evidence="1">Leaf</tissue>
    </source>
</reference>
<evidence type="ECO:0000313" key="1">
    <source>
        <dbReference type="EMBL" id="KAA8548359.1"/>
    </source>
</evidence>
<dbReference type="AlphaFoldDB" id="A0A5J5BZI3"/>
<dbReference type="OrthoDB" id="1835720at2759"/>
<organism evidence="1 2">
    <name type="scientific">Nyssa sinensis</name>
    <dbReference type="NCBI Taxonomy" id="561372"/>
    <lineage>
        <taxon>Eukaryota</taxon>
        <taxon>Viridiplantae</taxon>
        <taxon>Streptophyta</taxon>
        <taxon>Embryophyta</taxon>
        <taxon>Tracheophyta</taxon>
        <taxon>Spermatophyta</taxon>
        <taxon>Magnoliopsida</taxon>
        <taxon>eudicotyledons</taxon>
        <taxon>Gunneridae</taxon>
        <taxon>Pentapetalae</taxon>
        <taxon>asterids</taxon>
        <taxon>Cornales</taxon>
        <taxon>Nyssaceae</taxon>
        <taxon>Nyssa</taxon>
    </lineage>
</organism>
<name>A0A5J5BZI3_9ASTE</name>
<dbReference type="Proteomes" id="UP000325577">
    <property type="component" value="Linkage Group LG0"/>
</dbReference>
<gene>
    <name evidence="1" type="ORF">F0562_000043</name>
</gene>